<reference evidence="2 3" key="1">
    <citation type="submission" date="2023-07" db="EMBL/GenBank/DDBJ databases">
        <title>Closed genoem sequence of Methanosarcinaceae archaeon Ac7.</title>
        <authorList>
            <person name="Poehlein A."/>
            <person name="Protasov E."/>
            <person name="Platt K."/>
            <person name="Reeh H."/>
            <person name="Daniel R."/>
            <person name="Brune A."/>
        </authorList>
    </citation>
    <scope>NUCLEOTIDE SEQUENCE [LARGE SCALE GENOMIC DNA]</scope>
    <source>
        <strain evidence="2 3">Ac7</strain>
    </source>
</reference>
<dbReference type="CDD" id="cd06588">
    <property type="entry name" value="PhnB_like"/>
    <property type="match status" value="1"/>
</dbReference>
<dbReference type="InterPro" id="IPR028973">
    <property type="entry name" value="PhnB-like"/>
</dbReference>
<gene>
    <name evidence="2" type="ORF">MsAc7_04400</name>
</gene>
<dbReference type="InterPro" id="IPR029068">
    <property type="entry name" value="Glyas_Bleomycin-R_OHBP_Dase"/>
</dbReference>
<dbReference type="Pfam" id="PF06983">
    <property type="entry name" value="3-dmu-9_3-mt"/>
    <property type="match status" value="1"/>
</dbReference>
<feature type="domain" description="PhnB-like" evidence="1">
    <location>
        <begin position="3"/>
        <end position="129"/>
    </location>
</feature>
<dbReference type="Proteomes" id="UP001303587">
    <property type="component" value="Chromosome"/>
</dbReference>
<organism evidence="2 3">
    <name type="scientific">Methanolapillus millepedarum</name>
    <dbReference type="NCBI Taxonomy" id="3028296"/>
    <lineage>
        <taxon>Archaea</taxon>
        <taxon>Methanobacteriati</taxon>
        <taxon>Methanobacteriota</taxon>
        <taxon>Stenosarchaea group</taxon>
        <taxon>Methanomicrobia</taxon>
        <taxon>Methanosarcinales</taxon>
        <taxon>Methanosarcinaceae</taxon>
        <taxon>Methanolapillus</taxon>
    </lineage>
</organism>
<dbReference type="Gene3D" id="3.10.180.10">
    <property type="entry name" value="2,3-Dihydroxybiphenyl 1,2-Dioxygenase, domain 1"/>
    <property type="match status" value="1"/>
</dbReference>
<name>A0AA96V2X2_9EURY</name>
<evidence type="ECO:0000259" key="1">
    <source>
        <dbReference type="Pfam" id="PF06983"/>
    </source>
</evidence>
<dbReference type="PANTHER" id="PTHR33990">
    <property type="entry name" value="PROTEIN YJDN-RELATED"/>
    <property type="match status" value="1"/>
</dbReference>
<proteinExistence type="predicted"/>
<evidence type="ECO:0000313" key="2">
    <source>
        <dbReference type="EMBL" id="WNY24911.1"/>
    </source>
</evidence>
<dbReference type="PANTHER" id="PTHR33990:SF1">
    <property type="entry name" value="PROTEIN YJDN"/>
    <property type="match status" value="1"/>
</dbReference>
<accession>A0AA96V2X2</accession>
<keyword evidence="3" id="KW-1185">Reference proteome</keyword>
<dbReference type="RefSeq" id="WP_338102973.1">
    <property type="nucleotide sequence ID" value="NZ_CP131060.1"/>
</dbReference>
<dbReference type="SUPFAM" id="SSF54593">
    <property type="entry name" value="Glyoxalase/Bleomycin resistance protein/Dihydroxybiphenyl dioxygenase"/>
    <property type="match status" value="1"/>
</dbReference>
<evidence type="ECO:0000313" key="3">
    <source>
        <dbReference type="Proteomes" id="UP001303587"/>
    </source>
</evidence>
<dbReference type="EMBL" id="CP131060">
    <property type="protein sequence ID" value="WNY24911.1"/>
    <property type="molecule type" value="Genomic_DNA"/>
</dbReference>
<dbReference type="GeneID" id="89229560"/>
<protein>
    <recommendedName>
        <fullName evidence="1">PhnB-like domain-containing protein</fullName>
    </recommendedName>
</protein>
<sequence length="137" mass="15417">MEICAFLNFAGNCRDAISYYADIFGVEMPEIATYGDFPEENTDYSDVADYVAYAELNIKGNRMCFSDVVEKPVIGNNITLAIMSNDSAEIKDLYEKLKPESVLLMELSETSWSQGFAMLTDKFGISWQLNLCCMPIQ</sequence>
<dbReference type="AlphaFoldDB" id="A0AA96V2X2"/>